<name>A0AA35SNG6_GEOBA</name>
<keyword evidence="3" id="KW-0809">Transit peptide</keyword>
<organism evidence="9 10">
    <name type="scientific">Geodia barretti</name>
    <name type="common">Barrett's horny sponge</name>
    <dbReference type="NCBI Taxonomy" id="519541"/>
    <lineage>
        <taxon>Eukaryota</taxon>
        <taxon>Metazoa</taxon>
        <taxon>Porifera</taxon>
        <taxon>Demospongiae</taxon>
        <taxon>Heteroscleromorpha</taxon>
        <taxon>Tetractinellida</taxon>
        <taxon>Astrophorina</taxon>
        <taxon>Geodiidae</taxon>
        <taxon>Geodia</taxon>
    </lineage>
</organism>
<dbReference type="Gene3D" id="3.40.30.10">
    <property type="entry name" value="Glutaredoxin"/>
    <property type="match status" value="1"/>
</dbReference>
<accession>A0AA35SNG6</accession>
<evidence type="ECO:0000256" key="4">
    <source>
        <dbReference type="ARBA" id="ARBA00022980"/>
    </source>
</evidence>
<evidence type="ECO:0000313" key="9">
    <source>
        <dbReference type="EMBL" id="CAI8032328.1"/>
    </source>
</evidence>
<comment type="caution">
    <text evidence="9">The sequence shown here is derived from an EMBL/GenBank/DDBJ whole genome shotgun (WGS) entry which is preliminary data.</text>
</comment>
<protein>
    <recommendedName>
        <fullName evidence="7">Large ribosomal subunit protein mL53</fullName>
    </recommendedName>
    <alternativeName>
        <fullName evidence="8">39S ribosomal protein L53, mitochondrial</fullName>
    </alternativeName>
</protein>
<evidence type="ECO:0000256" key="7">
    <source>
        <dbReference type="ARBA" id="ARBA00035180"/>
    </source>
</evidence>
<proteinExistence type="inferred from homology"/>
<dbReference type="InterPro" id="IPR052473">
    <property type="entry name" value="mtLSU_mL53"/>
</dbReference>
<evidence type="ECO:0000256" key="8">
    <source>
        <dbReference type="ARBA" id="ARBA00042721"/>
    </source>
</evidence>
<reference evidence="9" key="1">
    <citation type="submission" date="2023-03" db="EMBL/GenBank/DDBJ databases">
        <authorList>
            <person name="Steffen K."/>
            <person name="Cardenas P."/>
        </authorList>
    </citation>
    <scope>NUCLEOTIDE SEQUENCE</scope>
</reference>
<keyword evidence="6" id="KW-0687">Ribonucleoprotein</keyword>
<dbReference type="EMBL" id="CASHTH010002598">
    <property type="protein sequence ID" value="CAI8032328.1"/>
    <property type="molecule type" value="Genomic_DNA"/>
</dbReference>
<evidence type="ECO:0000256" key="6">
    <source>
        <dbReference type="ARBA" id="ARBA00023274"/>
    </source>
</evidence>
<keyword evidence="5" id="KW-0496">Mitochondrion</keyword>
<sequence>MAAVRGFSLGKLASVRMIFSVFDSRSTSTREFMRRVTAARVRETNSKCDVTHEVRGDQTPPTVQVRFTDGSEFVLEGASHTALDIIAAINRKSRTL</sequence>
<comment type="similarity">
    <text evidence="2">Belongs to the mitochondrion-specific ribosomal protein mL53 family.</text>
</comment>
<dbReference type="PANTHER" id="PTHR33618:SF1">
    <property type="entry name" value="LARGE RIBOSOMAL SUBUNIT PROTEIN ML53"/>
    <property type="match status" value="1"/>
</dbReference>
<dbReference type="Proteomes" id="UP001174909">
    <property type="component" value="Unassembled WGS sequence"/>
</dbReference>
<dbReference type="GO" id="GO:0005762">
    <property type="term" value="C:mitochondrial large ribosomal subunit"/>
    <property type="evidence" value="ECO:0007669"/>
    <property type="project" value="TreeGrafter"/>
</dbReference>
<evidence type="ECO:0000256" key="2">
    <source>
        <dbReference type="ARBA" id="ARBA00005557"/>
    </source>
</evidence>
<gene>
    <name evidence="9" type="ORF">GBAR_LOCUS18279</name>
</gene>
<evidence type="ECO:0000256" key="1">
    <source>
        <dbReference type="ARBA" id="ARBA00004173"/>
    </source>
</evidence>
<dbReference type="Pfam" id="PF10780">
    <property type="entry name" value="MRP_L53"/>
    <property type="match status" value="1"/>
</dbReference>
<dbReference type="AlphaFoldDB" id="A0AA35SNG6"/>
<dbReference type="InterPro" id="IPR019716">
    <property type="entry name" value="Ribosomal_mL53"/>
</dbReference>
<keyword evidence="10" id="KW-1185">Reference proteome</keyword>
<evidence type="ECO:0000256" key="3">
    <source>
        <dbReference type="ARBA" id="ARBA00022946"/>
    </source>
</evidence>
<dbReference type="PANTHER" id="PTHR33618">
    <property type="entry name" value="39S RIBOSOMAL PROTEIN L53, MITOCHONDRIAL"/>
    <property type="match status" value="1"/>
</dbReference>
<evidence type="ECO:0000256" key="5">
    <source>
        <dbReference type="ARBA" id="ARBA00023128"/>
    </source>
</evidence>
<keyword evidence="4 9" id="KW-0689">Ribosomal protein</keyword>
<comment type="subcellular location">
    <subcellularLocation>
        <location evidence="1">Mitochondrion</location>
    </subcellularLocation>
</comment>
<evidence type="ECO:0000313" key="10">
    <source>
        <dbReference type="Proteomes" id="UP001174909"/>
    </source>
</evidence>